<feature type="signal peptide" evidence="10">
    <location>
        <begin position="1"/>
        <end position="22"/>
    </location>
</feature>
<evidence type="ECO:0000256" key="4">
    <source>
        <dbReference type="ARBA" id="ARBA00022692"/>
    </source>
</evidence>
<keyword evidence="7 8" id="KW-0998">Cell outer membrane</keyword>
<feature type="domain" description="TonB-dependent receptor plug" evidence="12">
    <location>
        <begin position="50"/>
        <end position="139"/>
    </location>
</feature>
<dbReference type="Gene3D" id="2.40.170.20">
    <property type="entry name" value="TonB-dependent receptor, beta-barrel domain"/>
    <property type="match status" value="1"/>
</dbReference>
<evidence type="ECO:0000313" key="14">
    <source>
        <dbReference type="Proteomes" id="UP000468650"/>
    </source>
</evidence>
<evidence type="ECO:0000256" key="9">
    <source>
        <dbReference type="RuleBase" id="RU003357"/>
    </source>
</evidence>
<feature type="chain" id="PRO_5027109062" evidence="10">
    <location>
        <begin position="23"/>
        <end position="622"/>
    </location>
</feature>
<keyword evidence="2 8" id="KW-0813">Transport</keyword>
<evidence type="ECO:0000256" key="6">
    <source>
        <dbReference type="ARBA" id="ARBA00023136"/>
    </source>
</evidence>
<dbReference type="Gene3D" id="2.170.130.10">
    <property type="entry name" value="TonB-dependent receptor, plug domain"/>
    <property type="match status" value="1"/>
</dbReference>
<keyword evidence="6 8" id="KW-0472">Membrane</keyword>
<sequence length="622" mass="69833">MKGNRKLHIISCALLCTTSLLAQNELETVTIISSRLQHALFNEDMRVDSLEIRPYADVNLSESIRSESSIYVRSYGPGLASTVSRHGFSPSQSMVYWYGVPLNSPALGLTDLSTIPSSSAVLLDGGAGGTLFGSGYMGGGIHLENPSVPMGWRIEEHFDYRTSGLYNQRFTASHKGEKFRHRAVISNTRGPQDYLYTDLYGVERSRLGADQSLLHAEYYGQYTYSGGLVSWGVWVSDMDRGIPRSISESYTEGARQTDENARAFIKWNQRGDRWDLKVRLSGYYEDQRYTSTVISDTNIAVASYAQTDFTWYFSDELKLISSLDYAYQYVKGTSKNPSNINRIGGAAILVYNPHKDWTFSGGGRVDHQNTTTPFIPTVEAKWSKYGWSAQVDYRSHFRFPTLNDLFWTPGGNPNLKPEFGRTTELLLAKRLNYNRTQLELKASAFTAQIDNYIQWVPTGGFFEPQNVRRVASNGASAGFELSLPIQAVTMSFTSNYSFTRATVLESERTGDPAIGNQLIYTPQHKATSGLKLNFASWSFYADAQYYGEVHTTSDNQEVLAIDPFVNVDAGIGKRFEYKKFSAIARVGCRNVTNSEVYFQRFYPMPGIQGTFSLTIQFQSNEN</sequence>
<dbReference type="SUPFAM" id="SSF56935">
    <property type="entry name" value="Porins"/>
    <property type="match status" value="1"/>
</dbReference>
<dbReference type="PROSITE" id="PS52016">
    <property type="entry name" value="TONB_DEPENDENT_REC_3"/>
    <property type="match status" value="1"/>
</dbReference>
<gene>
    <name evidence="13" type="ORF">F8C67_01270</name>
</gene>
<dbReference type="RefSeq" id="WP_151665972.1">
    <property type="nucleotide sequence ID" value="NZ_WBVO01000001.1"/>
</dbReference>
<comment type="similarity">
    <text evidence="8 9">Belongs to the TonB-dependent receptor family.</text>
</comment>
<dbReference type="Proteomes" id="UP000468650">
    <property type="component" value="Unassembled WGS sequence"/>
</dbReference>
<protein>
    <submittedName>
        <fullName evidence="13">TonB-dependent receptor plug domain-containing protein</fullName>
    </submittedName>
</protein>
<name>A0A6N6RLE6_9FLAO</name>
<organism evidence="13 14">
    <name type="scientific">Phaeocystidibacter luteus</name>
    <dbReference type="NCBI Taxonomy" id="911197"/>
    <lineage>
        <taxon>Bacteria</taxon>
        <taxon>Pseudomonadati</taxon>
        <taxon>Bacteroidota</taxon>
        <taxon>Flavobacteriia</taxon>
        <taxon>Flavobacteriales</taxon>
        <taxon>Phaeocystidibacteraceae</taxon>
        <taxon>Phaeocystidibacter</taxon>
    </lineage>
</organism>
<dbReference type="InterPro" id="IPR012910">
    <property type="entry name" value="Plug_dom"/>
</dbReference>
<dbReference type="Pfam" id="PF00593">
    <property type="entry name" value="TonB_dep_Rec_b-barrel"/>
    <property type="match status" value="1"/>
</dbReference>
<evidence type="ECO:0000256" key="10">
    <source>
        <dbReference type="SAM" id="SignalP"/>
    </source>
</evidence>
<dbReference type="InterPro" id="IPR000531">
    <property type="entry name" value="Beta-barrel_TonB"/>
</dbReference>
<evidence type="ECO:0000313" key="13">
    <source>
        <dbReference type="EMBL" id="KAB2814392.1"/>
    </source>
</evidence>
<dbReference type="Pfam" id="PF07715">
    <property type="entry name" value="Plug"/>
    <property type="match status" value="1"/>
</dbReference>
<dbReference type="AlphaFoldDB" id="A0A6N6RLE6"/>
<comment type="caution">
    <text evidence="13">The sequence shown here is derived from an EMBL/GenBank/DDBJ whole genome shotgun (WGS) entry which is preliminary data.</text>
</comment>
<evidence type="ECO:0000256" key="3">
    <source>
        <dbReference type="ARBA" id="ARBA00022452"/>
    </source>
</evidence>
<evidence type="ECO:0000256" key="7">
    <source>
        <dbReference type="ARBA" id="ARBA00023237"/>
    </source>
</evidence>
<evidence type="ECO:0000256" key="5">
    <source>
        <dbReference type="ARBA" id="ARBA00023077"/>
    </source>
</evidence>
<feature type="domain" description="TonB-dependent receptor-like beta-barrel" evidence="11">
    <location>
        <begin position="219"/>
        <end position="591"/>
    </location>
</feature>
<dbReference type="InterPro" id="IPR039426">
    <property type="entry name" value="TonB-dep_rcpt-like"/>
</dbReference>
<keyword evidence="13" id="KW-0675">Receptor</keyword>
<comment type="subcellular location">
    <subcellularLocation>
        <location evidence="1 8">Cell outer membrane</location>
        <topology evidence="1 8">Multi-pass membrane protein</topology>
    </subcellularLocation>
</comment>
<dbReference type="EMBL" id="WBVO01000001">
    <property type="protein sequence ID" value="KAB2814392.1"/>
    <property type="molecule type" value="Genomic_DNA"/>
</dbReference>
<evidence type="ECO:0000256" key="2">
    <source>
        <dbReference type="ARBA" id="ARBA00022448"/>
    </source>
</evidence>
<evidence type="ECO:0000256" key="1">
    <source>
        <dbReference type="ARBA" id="ARBA00004571"/>
    </source>
</evidence>
<evidence type="ECO:0000256" key="8">
    <source>
        <dbReference type="PROSITE-ProRule" id="PRU01360"/>
    </source>
</evidence>
<evidence type="ECO:0000259" key="11">
    <source>
        <dbReference type="Pfam" id="PF00593"/>
    </source>
</evidence>
<dbReference type="InterPro" id="IPR037066">
    <property type="entry name" value="Plug_dom_sf"/>
</dbReference>
<keyword evidence="10" id="KW-0732">Signal</keyword>
<evidence type="ECO:0000259" key="12">
    <source>
        <dbReference type="Pfam" id="PF07715"/>
    </source>
</evidence>
<proteinExistence type="inferred from homology"/>
<dbReference type="InterPro" id="IPR036942">
    <property type="entry name" value="Beta-barrel_TonB_sf"/>
</dbReference>
<reference evidence="13 14" key="1">
    <citation type="submission" date="2019-09" db="EMBL/GenBank/DDBJ databases">
        <title>Genomes of family Cryomorphaceae.</title>
        <authorList>
            <person name="Bowman J.P."/>
        </authorList>
    </citation>
    <scope>NUCLEOTIDE SEQUENCE [LARGE SCALE GENOMIC DNA]</scope>
    <source>
        <strain evidence="13 14">LMG 25704</strain>
    </source>
</reference>
<accession>A0A6N6RLE6</accession>
<dbReference type="OrthoDB" id="9762903at2"/>
<keyword evidence="3 8" id="KW-1134">Transmembrane beta strand</keyword>
<keyword evidence="4 8" id="KW-0812">Transmembrane</keyword>
<keyword evidence="14" id="KW-1185">Reference proteome</keyword>
<keyword evidence="5 9" id="KW-0798">TonB box</keyword>
<dbReference type="GO" id="GO:0009279">
    <property type="term" value="C:cell outer membrane"/>
    <property type="evidence" value="ECO:0007669"/>
    <property type="project" value="UniProtKB-SubCell"/>
</dbReference>